<reference evidence="9 10" key="1">
    <citation type="journal article" date="2022" name="Nat. Plants">
        <title>Genomes of leafy and leafless Platanthera orchids illuminate the evolution of mycoheterotrophy.</title>
        <authorList>
            <person name="Li M.H."/>
            <person name="Liu K.W."/>
            <person name="Li Z."/>
            <person name="Lu H.C."/>
            <person name="Ye Q.L."/>
            <person name="Zhang D."/>
            <person name="Wang J.Y."/>
            <person name="Li Y.F."/>
            <person name="Zhong Z.M."/>
            <person name="Liu X."/>
            <person name="Yu X."/>
            <person name="Liu D.K."/>
            <person name="Tu X.D."/>
            <person name="Liu B."/>
            <person name="Hao Y."/>
            <person name="Liao X.Y."/>
            <person name="Jiang Y.T."/>
            <person name="Sun W.H."/>
            <person name="Chen J."/>
            <person name="Chen Y.Q."/>
            <person name="Ai Y."/>
            <person name="Zhai J.W."/>
            <person name="Wu S.S."/>
            <person name="Zhou Z."/>
            <person name="Hsiao Y.Y."/>
            <person name="Wu W.L."/>
            <person name="Chen Y.Y."/>
            <person name="Lin Y.F."/>
            <person name="Hsu J.L."/>
            <person name="Li C.Y."/>
            <person name="Wang Z.W."/>
            <person name="Zhao X."/>
            <person name="Zhong W.Y."/>
            <person name="Ma X.K."/>
            <person name="Ma L."/>
            <person name="Huang J."/>
            <person name="Chen G.Z."/>
            <person name="Huang M.Z."/>
            <person name="Huang L."/>
            <person name="Peng D.H."/>
            <person name="Luo Y.B."/>
            <person name="Zou S.Q."/>
            <person name="Chen S.P."/>
            <person name="Lan S."/>
            <person name="Tsai W.C."/>
            <person name="Van de Peer Y."/>
            <person name="Liu Z.J."/>
        </authorList>
    </citation>
    <scope>NUCLEOTIDE SEQUENCE [LARGE SCALE GENOMIC DNA]</scope>
    <source>
        <strain evidence="9">Lor287</strain>
    </source>
</reference>
<evidence type="ECO:0000256" key="8">
    <source>
        <dbReference type="ARBA" id="ARBA00023136"/>
    </source>
</evidence>
<dbReference type="Pfam" id="PF04716">
    <property type="entry name" value="ETC_C1_NDUFA5"/>
    <property type="match status" value="1"/>
</dbReference>
<evidence type="ECO:0000256" key="1">
    <source>
        <dbReference type="ARBA" id="ARBA00004443"/>
    </source>
</evidence>
<evidence type="ECO:0000256" key="5">
    <source>
        <dbReference type="ARBA" id="ARBA00022792"/>
    </source>
</evidence>
<sequence>MFLRRIMMGGMWSMLMTKVKEPMGIVRLKVVPNRQVVLISLYKQTLTEIKALPEEEGYRKAMESFANLPLRACDDGIGVNGALRPNYY</sequence>
<keyword evidence="10" id="KW-1185">Reference proteome</keyword>
<evidence type="ECO:0000313" key="9">
    <source>
        <dbReference type="EMBL" id="KAK8937315.1"/>
    </source>
</evidence>
<proteinExistence type="inferred from homology"/>
<dbReference type="PANTHER" id="PTHR12653">
    <property type="entry name" value="NADH-UBIQUINONE OXIDOREDUCTASE 13 KD-B SUBUNIT"/>
    <property type="match status" value="1"/>
</dbReference>
<dbReference type="GO" id="GO:0022904">
    <property type="term" value="P:respiratory electron transport chain"/>
    <property type="evidence" value="ECO:0007669"/>
    <property type="project" value="InterPro"/>
</dbReference>
<dbReference type="PANTHER" id="PTHR12653:SF0">
    <property type="entry name" value="NADH DEHYDROGENASE [UBIQUINONE] 1 ALPHA SUBCOMPLEX SUBUNIT 5"/>
    <property type="match status" value="1"/>
</dbReference>
<keyword evidence="6" id="KW-0249">Electron transport</keyword>
<keyword evidence="3" id="KW-0813">Transport</keyword>
<comment type="caution">
    <text evidence="9">The sequence shown here is derived from an EMBL/GenBank/DDBJ whole genome shotgun (WGS) entry which is preliminary data.</text>
</comment>
<evidence type="ECO:0000256" key="2">
    <source>
        <dbReference type="ARBA" id="ARBA00010261"/>
    </source>
</evidence>
<dbReference type="InterPro" id="IPR006806">
    <property type="entry name" value="NDUFA5"/>
</dbReference>
<evidence type="ECO:0000256" key="3">
    <source>
        <dbReference type="ARBA" id="ARBA00022448"/>
    </source>
</evidence>
<keyword evidence="4" id="KW-0679">Respiratory chain</keyword>
<protein>
    <submittedName>
        <fullName evidence="9">Uncharacterized protein</fullName>
    </submittedName>
</protein>
<dbReference type="AlphaFoldDB" id="A0AAP0G502"/>
<dbReference type="Proteomes" id="UP001418222">
    <property type="component" value="Unassembled WGS sequence"/>
</dbReference>
<evidence type="ECO:0000256" key="6">
    <source>
        <dbReference type="ARBA" id="ARBA00022982"/>
    </source>
</evidence>
<evidence type="ECO:0000256" key="4">
    <source>
        <dbReference type="ARBA" id="ARBA00022660"/>
    </source>
</evidence>
<comment type="subcellular location">
    <subcellularLocation>
        <location evidence="1">Mitochondrion inner membrane</location>
        <topology evidence="1">Peripheral membrane protein</topology>
        <orientation evidence="1">Matrix side</orientation>
    </subcellularLocation>
</comment>
<dbReference type="GO" id="GO:0005743">
    <property type="term" value="C:mitochondrial inner membrane"/>
    <property type="evidence" value="ECO:0007669"/>
    <property type="project" value="UniProtKB-SubCell"/>
</dbReference>
<keyword evidence="8" id="KW-0472">Membrane</keyword>
<keyword evidence="7" id="KW-0496">Mitochondrion</keyword>
<accession>A0AAP0G502</accession>
<gene>
    <name evidence="9" type="ORF">KSP39_PZI012191</name>
</gene>
<name>A0AAP0G502_9ASPA</name>
<evidence type="ECO:0000256" key="7">
    <source>
        <dbReference type="ARBA" id="ARBA00023128"/>
    </source>
</evidence>
<dbReference type="EMBL" id="JBBWWQ010000010">
    <property type="protein sequence ID" value="KAK8937315.1"/>
    <property type="molecule type" value="Genomic_DNA"/>
</dbReference>
<keyword evidence="5" id="KW-0999">Mitochondrion inner membrane</keyword>
<evidence type="ECO:0000313" key="10">
    <source>
        <dbReference type="Proteomes" id="UP001418222"/>
    </source>
</evidence>
<comment type="similarity">
    <text evidence="2">Belongs to the complex I NDUFA5 subunit family.</text>
</comment>
<organism evidence="9 10">
    <name type="scientific">Platanthera zijinensis</name>
    <dbReference type="NCBI Taxonomy" id="2320716"/>
    <lineage>
        <taxon>Eukaryota</taxon>
        <taxon>Viridiplantae</taxon>
        <taxon>Streptophyta</taxon>
        <taxon>Embryophyta</taxon>
        <taxon>Tracheophyta</taxon>
        <taxon>Spermatophyta</taxon>
        <taxon>Magnoliopsida</taxon>
        <taxon>Liliopsida</taxon>
        <taxon>Asparagales</taxon>
        <taxon>Orchidaceae</taxon>
        <taxon>Orchidoideae</taxon>
        <taxon>Orchideae</taxon>
        <taxon>Orchidinae</taxon>
        <taxon>Platanthera</taxon>
    </lineage>
</organism>